<evidence type="ECO:0000256" key="4">
    <source>
        <dbReference type="ARBA" id="ARBA00022737"/>
    </source>
</evidence>
<dbReference type="GO" id="GO:0003677">
    <property type="term" value="F:DNA binding"/>
    <property type="evidence" value="ECO:0007669"/>
    <property type="project" value="UniProtKB-KW"/>
</dbReference>
<evidence type="ECO:0000256" key="5">
    <source>
        <dbReference type="ARBA" id="ARBA00022771"/>
    </source>
</evidence>
<evidence type="ECO:0000256" key="7">
    <source>
        <dbReference type="ARBA" id="ARBA00023015"/>
    </source>
</evidence>
<name>A0AAN9BI69_9CAEN</name>
<evidence type="ECO:0000313" key="13">
    <source>
        <dbReference type="EMBL" id="KAK7106766.1"/>
    </source>
</evidence>
<feature type="domain" description="C2H2-type" evidence="12">
    <location>
        <begin position="236"/>
        <end position="259"/>
    </location>
</feature>
<proteinExistence type="inferred from homology"/>
<dbReference type="Proteomes" id="UP001374579">
    <property type="component" value="Unassembled WGS sequence"/>
</dbReference>
<comment type="similarity">
    <text evidence="2">Belongs to the krueppel C2H2-type zinc-finger protein family.</text>
</comment>
<sequence>MHWEHEHDFDINHKEKCCKIPMTGMLQEVYQRGSCPAYRCRECGSQLGRGQAKAGRHLCVTPQGTASCVTLCPQGRRLNKSHMRFYLDPEAQGYVCTLCDTEFLSSRPYHKHMRHIHGQETGSQFPCPTCDRFFETALKLWRHKVAVHQAKTLVCDVCGKTCDNQLSFTDHKRQHRLGKYQCEHCPKTFARKHTWVYHTRRHTGHSLHKCQHCGKALMGNYNLRIHERIHTGEKPYKCDQCFAAFAQKNSLNWHMKKHSLAFN</sequence>
<keyword evidence="6" id="KW-0862">Zinc</keyword>
<accession>A0AAN9BI69</accession>
<comment type="caution">
    <text evidence="13">The sequence shown here is derived from an EMBL/GenBank/DDBJ whole genome shotgun (WGS) entry which is preliminary data.</text>
</comment>
<gene>
    <name evidence="13" type="ORF">V1264_017985</name>
</gene>
<feature type="domain" description="C2H2-type" evidence="12">
    <location>
        <begin position="208"/>
        <end position="235"/>
    </location>
</feature>
<dbReference type="GO" id="GO:0000981">
    <property type="term" value="F:DNA-binding transcription factor activity, RNA polymerase II-specific"/>
    <property type="evidence" value="ECO:0007669"/>
    <property type="project" value="TreeGrafter"/>
</dbReference>
<reference evidence="13 14" key="1">
    <citation type="submission" date="2024-02" db="EMBL/GenBank/DDBJ databases">
        <title>Chromosome-scale genome assembly of the rough periwinkle Littorina saxatilis.</title>
        <authorList>
            <person name="De Jode A."/>
            <person name="Faria R."/>
            <person name="Formenti G."/>
            <person name="Sims Y."/>
            <person name="Smith T.P."/>
            <person name="Tracey A."/>
            <person name="Wood J.M.D."/>
            <person name="Zagrodzka Z.B."/>
            <person name="Johannesson K."/>
            <person name="Butlin R.K."/>
            <person name="Leder E.H."/>
        </authorList>
    </citation>
    <scope>NUCLEOTIDE SEQUENCE [LARGE SCALE GENOMIC DNA]</scope>
    <source>
        <strain evidence="13">Snail1</strain>
        <tissue evidence="13">Muscle</tissue>
    </source>
</reference>
<feature type="domain" description="C2H2-type" evidence="12">
    <location>
        <begin position="180"/>
        <end position="207"/>
    </location>
</feature>
<keyword evidence="7" id="KW-0805">Transcription regulation</keyword>
<evidence type="ECO:0000256" key="10">
    <source>
        <dbReference type="ARBA" id="ARBA00023242"/>
    </source>
</evidence>
<dbReference type="SMART" id="SM00355">
    <property type="entry name" value="ZnF_C2H2"/>
    <property type="match status" value="6"/>
</dbReference>
<dbReference type="Pfam" id="PF00096">
    <property type="entry name" value="zf-C2H2"/>
    <property type="match status" value="3"/>
</dbReference>
<keyword evidence="4" id="KW-0677">Repeat</keyword>
<dbReference type="InterPro" id="IPR036236">
    <property type="entry name" value="Znf_C2H2_sf"/>
</dbReference>
<keyword evidence="14" id="KW-1185">Reference proteome</keyword>
<evidence type="ECO:0000256" key="6">
    <source>
        <dbReference type="ARBA" id="ARBA00022833"/>
    </source>
</evidence>
<dbReference type="EMBL" id="JBAMIC010000007">
    <property type="protein sequence ID" value="KAK7106766.1"/>
    <property type="molecule type" value="Genomic_DNA"/>
</dbReference>
<dbReference type="PROSITE" id="PS00028">
    <property type="entry name" value="ZINC_FINGER_C2H2_1"/>
    <property type="match status" value="5"/>
</dbReference>
<protein>
    <recommendedName>
        <fullName evidence="12">C2H2-type domain-containing protein</fullName>
    </recommendedName>
</protein>
<evidence type="ECO:0000256" key="3">
    <source>
        <dbReference type="ARBA" id="ARBA00022723"/>
    </source>
</evidence>
<evidence type="ECO:0000256" key="1">
    <source>
        <dbReference type="ARBA" id="ARBA00004123"/>
    </source>
</evidence>
<keyword evidence="10" id="KW-0539">Nucleus</keyword>
<evidence type="ECO:0000256" key="11">
    <source>
        <dbReference type="PROSITE-ProRule" id="PRU00042"/>
    </source>
</evidence>
<dbReference type="Gene3D" id="3.30.160.60">
    <property type="entry name" value="Classic Zinc Finger"/>
    <property type="match status" value="4"/>
</dbReference>
<dbReference type="GO" id="GO:0008270">
    <property type="term" value="F:zinc ion binding"/>
    <property type="evidence" value="ECO:0007669"/>
    <property type="project" value="UniProtKB-KW"/>
</dbReference>
<evidence type="ECO:0000256" key="8">
    <source>
        <dbReference type="ARBA" id="ARBA00023125"/>
    </source>
</evidence>
<dbReference type="InterPro" id="IPR013087">
    <property type="entry name" value="Znf_C2H2_type"/>
</dbReference>
<dbReference type="PROSITE" id="PS50157">
    <property type="entry name" value="ZINC_FINGER_C2H2_2"/>
    <property type="match status" value="5"/>
</dbReference>
<feature type="domain" description="C2H2-type" evidence="12">
    <location>
        <begin position="125"/>
        <end position="153"/>
    </location>
</feature>
<dbReference type="GO" id="GO:0005634">
    <property type="term" value="C:nucleus"/>
    <property type="evidence" value="ECO:0007669"/>
    <property type="project" value="UniProtKB-SubCell"/>
</dbReference>
<dbReference type="FunFam" id="3.30.160.60:FF:000709">
    <property type="entry name" value="GDNF-inducible zinc finger protein 1"/>
    <property type="match status" value="1"/>
</dbReference>
<dbReference type="AlphaFoldDB" id="A0AAN9BI69"/>
<comment type="subcellular location">
    <subcellularLocation>
        <location evidence="1">Nucleus</location>
    </subcellularLocation>
</comment>
<evidence type="ECO:0000256" key="9">
    <source>
        <dbReference type="ARBA" id="ARBA00023163"/>
    </source>
</evidence>
<organism evidence="13 14">
    <name type="scientific">Littorina saxatilis</name>
    <dbReference type="NCBI Taxonomy" id="31220"/>
    <lineage>
        <taxon>Eukaryota</taxon>
        <taxon>Metazoa</taxon>
        <taxon>Spiralia</taxon>
        <taxon>Lophotrochozoa</taxon>
        <taxon>Mollusca</taxon>
        <taxon>Gastropoda</taxon>
        <taxon>Caenogastropoda</taxon>
        <taxon>Littorinimorpha</taxon>
        <taxon>Littorinoidea</taxon>
        <taxon>Littorinidae</taxon>
        <taxon>Littorina</taxon>
    </lineage>
</organism>
<evidence type="ECO:0000313" key="14">
    <source>
        <dbReference type="Proteomes" id="UP001374579"/>
    </source>
</evidence>
<dbReference type="GO" id="GO:0045892">
    <property type="term" value="P:negative regulation of DNA-templated transcription"/>
    <property type="evidence" value="ECO:0007669"/>
    <property type="project" value="UniProtKB-ARBA"/>
</dbReference>
<dbReference type="PANTHER" id="PTHR24394">
    <property type="entry name" value="ZINC FINGER PROTEIN"/>
    <property type="match status" value="1"/>
</dbReference>
<evidence type="ECO:0000259" key="12">
    <source>
        <dbReference type="PROSITE" id="PS50157"/>
    </source>
</evidence>
<keyword evidence="3" id="KW-0479">Metal-binding</keyword>
<evidence type="ECO:0000256" key="2">
    <source>
        <dbReference type="ARBA" id="ARBA00006991"/>
    </source>
</evidence>
<feature type="domain" description="C2H2-type" evidence="12">
    <location>
        <begin position="94"/>
        <end position="122"/>
    </location>
</feature>
<keyword evidence="5 11" id="KW-0863">Zinc-finger</keyword>
<keyword evidence="8" id="KW-0238">DNA-binding</keyword>
<dbReference type="PANTHER" id="PTHR24394:SF29">
    <property type="entry name" value="MYONEURIN"/>
    <property type="match status" value="1"/>
</dbReference>
<dbReference type="FunFam" id="3.30.160.60:FF:000193">
    <property type="entry name" value="Zinc finger protein 300"/>
    <property type="match status" value="1"/>
</dbReference>
<dbReference type="SUPFAM" id="SSF57667">
    <property type="entry name" value="beta-beta-alpha zinc fingers"/>
    <property type="match status" value="3"/>
</dbReference>
<keyword evidence="9" id="KW-0804">Transcription</keyword>